<organism evidence="1 2">
    <name type="scientific">Roseburia intestinalis</name>
    <dbReference type="NCBI Taxonomy" id="166486"/>
    <lineage>
        <taxon>Bacteria</taxon>
        <taxon>Bacillati</taxon>
        <taxon>Bacillota</taxon>
        <taxon>Clostridia</taxon>
        <taxon>Lachnospirales</taxon>
        <taxon>Lachnospiraceae</taxon>
        <taxon>Roseburia</taxon>
    </lineage>
</organism>
<dbReference type="EMBL" id="QRID01000003">
    <property type="protein sequence ID" value="RHG29949.1"/>
    <property type="molecule type" value="Genomic_DNA"/>
</dbReference>
<reference evidence="1 2" key="1">
    <citation type="submission" date="2018-08" db="EMBL/GenBank/DDBJ databases">
        <title>A genome reference for cultivated species of the human gut microbiota.</title>
        <authorList>
            <person name="Zou Y."/>
            <person name="Xue W."/>
            <person name="Luo G."/>
        </authorList>
    </citation>
    <scope>NUCLEOTIDE SEQUENCE [LARGE SCALE GENOMIC DNA]</scope>
    <source>
        <strain evidence="1 2">AM22-21LB</strain>
    </source>
</reference>
<evidence type="ECO:0000313" key="2">
    <source>
        <dbReference type="Proteomes" id="UP000284051"/>
    </source>
</evidence>
<sequence>MIYFKNVPQYGDLEIEKVLFLFDNIPMIFVCRDDKKRYFLCQCVDVIDKFSWMITPVQKRLLISMMKDEISVLSAFKDSGYDIILADEVKNEIGYREIPFKNIPLDELPDPDEKLENPDLRGYIERLQQEEIIYKTEKTQDFKVVWKSQGSNRISNIKTETVFKPYCEYIWVDNIGSEKRENNKYRIVSKNNFIKTLRFGKSIWNVGNEDIEKNRYYFCTDQGEMKLLINN</sequence>
<accession>A0A3R6E5J0</accession>
<name>A0A3R6E5J0_9FIRM</name>
<dbReference type="RefSeq" id="WP_118772032.1">
    <property type="nucleotide sequence ID" value="NZ_QRID01000003.1"/>
</dbReference>
<dbReference type="Proteomes" id="UP000284051">
    <property type="component" value="Unassembled WGS sequence"/>
</dbReference>
<comment type="caution">
    <text evidence="1">The sequence shown here is derived from an EMBL/GenBank/DDBJ whole genome shotgun (WGS) entry which is preliminary data.</text>
</comment>
<dbReference type="AlphaFoldDB" id="A0A3R6E5J0"/>
<gene>
    <name evidence="1" type="ORF">DW264_04000</name>
</gene>
<proteinExistence type="predicted"/>
<evidence type="ECO:0000313" key="1">
    <source>
        <dbReference type="EMBL" id="RHG29949.1"/>
    </source>
</evidence>
<protein>
    <submittedName>
        <fullName evidence="1">Uncharacterized protein</fullName>
    </submittedName>
</protein>